<comment type="caution">
    <text evidence="7">The sequence shown here is derived from an EMBL/GenBank/DDBJ whole genome shotgun (WGS) entry which is preliminary data.</text>
</comment>
<dbReference type="Pfam" id="PF01266">
    <property type="entry name" value="DAO"/>
    <property type="match status" value="1"/>
</dbReference>
<evidence type="ECO:0000256" key="1">
    <source>
        <dbReference type="ARBA" id="ARBA00001974"/>
    </source>
</evidence>
<evidence type="ECO:0000256" key="5">
    <source>
        <dbReference type="SAM" id="SignalP"/>
    </source>
</evidence>
<dbReference type="PANTHER" id="PTHR13847">
    <property type="entry name" value="SARCOSINE DEHYDROGENASE-RELATED"/>
    <property type="match status" value="1"/>
</dbReference>
<keyword evidence="5" id="KW-0732">Signal</keyword>
<dbReference type="InterPro" id="IPR036188">
    <property type="entry name" value="FAD/NAD-bd_sf"/>
</dbReference>
<keyword evidence="3" id="KW-0285">Flavoprotein</keyword>
<evidence type="ECO:0000256" key="4">
    <source>
        <dbReference type="ARBA" id="ARBA00023002"/>
    </source>
</evidence>
<dbReference type="GO" id="GO:0005737">
    <property type="term" value="C:cytoplasm"/>
    <property type="evidence" value="ECO:0007669"/>
    <property type="project" value="TreeGrafter"/>
</dbReference>
<evidence type="ECO:0000313" key="8">
    <source>
        <dbReference type="Proteomes" id="UP000605361"/>
    </source>
</evidence>
<feature type="chain" id="PRO_5036865068" evidence="5">
    <location>
        <begin position="22"/>
        <end position="370"/>
    </location>
</feature>
<dbReference type="AlphaFoldDB" id="A0A931F1M1"/>
<evidence type="ECO:0000256" key="2">
    <source>
        <dbReference type="ARBA" id="ARBA00009410"/>
    </source>
</evidence>
<dbReference type="SUPFAM" id="SSF54373">
    <property type="entry name" value="FAD-linked reductases, C-terminal domain"/>
    <property type="match status" value="1"/>
</dbReference>
<keyword evidence="4" id="KW-0560">Oxidoreductase</keyword>
<proteinExistence type="inferred from homology"/>
<organism evidence="7 8">
    <name type="scientific">Nonomuraea cypriaca</name>
    <dbReference type="NCBI Taxonomy" id="1187855"/>
    <lineage>
        <taxon>Bacteria</taxon>
        <taxon>Bacillati</taxon>
        <taxon>Actinomycetota</taxon>
        <taxon>Actinomycetes</taxon>
        <taxon>Streptosporangiales</taxon>
        <taxon>Streptosporangiaceae</taxon>
        <taxon>Nonomuraea</taxon>
    </lineage>
</organism>
<dbReference type="EMBL" id="JADOGI010000129">
    <property type="protein sequence ID" value="MBF8190640.1"/>
    <property type="molecule type" value="Genomic_DNA"/>
</dbReference>
<evidence type="ECO:0000259" key="6">
    <source>
        <dbReference type="Pfam" id="PF01266"/>
    </source>
</evidence>
<evidence type="ECO:0000313" key="7">
    <source>
        <dbReference type="EMBL" id="MBF8190640.1"/>
    </source>
</evidence>
<dbReference type="Gene3D" id="3.30.9.10">
    <property type="entry name" value="D-Amino Acid Oxidase, subunit A, domain 2"/>
    <property type="match status" value="1"/>
</dbReference>
<accession>A0A931F1M1</accession>
<comment type="similarity">
    <text evidence="2">Belongs to the DadA oxidoreductase family.</text>
</comment>
<keyword evidence="8" id="KW-1185">Reference proteome</keyword>
<dbReference type="GO" id="GO:0016491">
    <property type="term" value="F:oxidoreductase activity"/>
    <property type="evidence" value="ECO:0007669"/>
    <property type="project" value="UniProtKB-KW"/>
</dbReference>
<sequence length="370" mass="38176">MVQRRVIVIGSGIAGASFAFAAARRGAAVTIIDSAETGQATAASAGIIAPWASATDGVFYDLYAAGAAFYPEVLARLDDAGVTRTEYRRTGALVVGADLEKLQETHDRVAIRARAAGAVAGTVERIGNDDVRALFPPLARELEGVHISGGARVDGRTMCSALLTAARRAGATSLSGTAHLTPDPRGVPALEVNGERIEADDIVIAAGAWTNVVLKPFGIQVPVAPQRGQITHLRVEGVDTSGWPSVRPLSSHYMVAFDDSRVAIGATRETGSGFDPRVTAAGQLEVLQDALRIAPGLADATFIETRVGLRPLPDGHLPVIGPVPDTPGLHVLSGFGAAGLTMGPFAGDALARAVLEDRPPAEIAAFAPAP</sequence>
<dbReference type="SUPFAM" id="SSF51905">
    <property type="entry name" value="FAD/NAD(P)-binding domain"/>
    <property type="match status" value="1"/>
</dbReference>
<feature type="domain" description="FAD dependent oxidoreductase" evidence="6">
    <location>
        <begin position="5"/>
        <end position="352"/>
    </location>
</feature>
<dbReference type="RefSeq" id="WP_195899557.1">
    <property type="nucleotide sequence ID" value="NZ_JADOGI010000129.1"/>
</dbReference>
<feature type="signal peptide" evidence="5">
    <location>
        <begin position="1"/>
        <end position="21"/>
    </location>
</feature>
<dbReference type="InterPro" id="IPR006076">
    <property type="entry name" value="FAD-dep_OxRdtase"/>
</dbReference>
<name>A0A931F1M1_9ACTN</name>
<evidence type="ECO:0000256" key="3">
    <source>
        <dbReference type="ARBA" id="ARBA00022630"/>
    </source>
</evidence>
<dbReference type="Gene3D" id="3.50.50.60">
    <property type="entry name" value="FAD/NAD(P)-binding domain"/>
    <property type="match status" value="1"/>
</dbReference>
<reference evidence="7" key="1">
    <citation type="submission" date="2020-11" db="EMBL/GenBank/DDBJ databases">
        <title>Whole-genome analyses of Nonomuraea sp. K274.</title>
        <authorList>
            <person name="Veyisoglu A."/>
        </authorList>
    </citation>
    <scope>NUCLEOTIDE SEQUENCE</scope>
    <source>
        <strain evidence="7">K274</strain>
    </source>
</reference>
<dbReference type="PANTHER" id="PTHR13847:SF286">
    <property type="entry name" value="D-AMINO ACID DEHYDROGENASE"/>
    <property type="match status" value="1"/>
</dbReference>
<protein>
    <submittedName>
        <fullName evidence="7">FAD-dependent oxidoreductase</fullName>
    </submittedName>
</protein>
<dbReference type="Proteomes" id="UP000605361">
    <property type="component" value="Unassembled WGS sequence"/>
</dbReference>
<comment type="cofactor">
    <cofactor evidence="1">
        <name>FAD</name>
        <dbReference type="ChEBI" id="CHEBI:57692"/>
    </cofactor>
</comment>
<gene>
    <name evidence="7" type="ORF">ITP53_33995</name>
</gene>